<gene>
    <name evidence="5" type="ORF">HCR_04090</name>
</gene>
<organism evidence="5 6">
    <name type="scientific">Hydrogenimonas cancrithermarum</name>
    <dbReference type="NCBI Taxonomy" id="2993563"/>
    <lineage>
        <taxon>Bacteria</taxon>
        <taxon>Pseudomonadati</taxon>
        <taxon>Campylobacterota</taxon>
        <taxon>Epsilonproteobacteria</taxon>
        <taxon>Campylobacterales</taxon>
        <taxon>Hydrogenimonadaceae</taxon>
        <taxon>Hydrogenimonas</taxon>
    </lineage>
</organism>
<feature type="domain" description="3-octaprenyl-4-hydroxybenzoate carboxy-lyase-like C-terminal" evidence="4">
    <location>
        <begin position="327"/>
        <end position="450"/>
    </location>
</feature>
<dbReference type="NCBIfam" id="TIGR03701">
    <property type="entry name" value="mena_SCO4490"/>
    <property type="match status" value="1"/>
</dbReference>
<dbReference type="NCBIfam" id="TIGR00148">
    <property type="entry name" value="UbiD family decarboxylase"/>
    <property type="match status" value="1"/>
</dbReference>
<dbReference type="InterPro" id="IPR049383">
    <property type="entry name" value="UbiD-like_N"/>
</dbReference>
<protein>
    <recommendedName>
        <fullName evidence="7">3-octaprenyl-4-hydroxybenzoate carboxy-lyase</fullName>
    </recommendedName>
</protein>
<dbReference type="Pfam" id="PF20696">
    <property type="entry name" value="UbiD_C"/>
    <property type="match status" value="2"/>
</dbReference>
<evidence type="ECO:0000256" key="1">
    <source>
        <dbReference type="ARBA" id="ARBA00010021"/>
    </source>
</evidence>
<evidence type="ECO:0000259" key="2">
    <source>
        <dbReference type="Pfam" id="PF01977"/>
    </source>
</evidence>
<feature type="domain" description="3-octaprenyl-4-hydroxybenzoate carboxy-lyase-like Rift-related" evidence="2">
    <location>
        <begin position="124"/>
        <end position="322"/>
    </location>
</feature>
<dbReference type="Gene3D" id="3.40.1670.10">
    <property type="entry name" value="UbiD C-terminal domain-like"/>
    <property type="match status" value="1"/>
</dbReference>
<accession>A0ABN6WVA2</accession>
<evidence type="ECO:0000313" key="6">
    <source>
        <dbReference type="Proteomes" id="UP001321445"/>
    </source>
</evidence>
<dbReference type="Pfam" id="PF01977">
    <property type="entry name" value="UbiD"/>
    <property type="match status" value="1"/>
</dbReference>
<dbReference type="SUPFAM" id="SSF50475">
    <property type="entry name" value="FMN-binding split barrel"/>
    <property type="match status" value="1"/>
</dbReference>
<dbReference type="InterPro" id="IPR049381">
    <property type="entry name" value="UbiD-like_C"/>
</dbReference>
<name>A0ABN6WVA2_9BACT</name>
<evidence type="ECO:0000259" key="4">
    <source>
        <dbReference type="Pfam" id="PF20696"/>
    </source>
</evidence>
<dbReference type="InterPro" id="IPR048304">
    <property type="entry name" value="UbiD_Rift_dom"/>
</dbReference>
<reference evidence="5 6" key="1">
    <citation type="submission" date="2023-03" db="EMBL/GenBank/DDBJ databases">
        <title>Description of Hydrogenimonas sp. ISO32.</title>
        <authorList>
            <person name="Mino S."/>
            <person name="Fukazawa S."/>
            <person name="Sawabe T."/>
        </authorList>
    </citation>
    <scope>NUCLEOTIDE SEQUENCE [LARGE SCALE GENOMIC DNA]</scope>
    <source>
        <strain evidence="5 6">ISO32</strain>
    </source>
</reference>
<feature type="domain" description="3-octaprenyl-4-hydroxybenzoate carboxy-lyase-like C-terminal" evidence="4">
    <location>
        <begin position="463"/>
        <end position="551"/>
    </location>
</feature>
<dbReference type="InterPro" id="IPR002830">
    <property type="entry name" value="UbiD"/>
</dbReference>
<evidence type="ECO:0000313" key="5">
    <source>
        <dbReference type="EMBL" id="BDY12097.1"/>
    </source>
</evidence>
<dbReference type="Pfam" id="PF20695">
    <property type="entry name" value="UbiD_N"/>
    <property type="match status" value="1"/>
</dbReference>
<feature type="domain" description="3-octaprenyl-4-hydroxybenzoate carboxy-lyase-like N-terminal" evidence="3">
    <location>
        <begin position="8"/>
        <end position="93"/>
    </location>
</feature>
<comment type="similarity">
    <text evidence="1">Belongs to the UbiD family.</text>
</comment>
<keyword evidence="6" id="KW-1185">Reference proteome</keyword>
<dbReference type="Proteomes" id="UP001321445">
    <property type="component" value="Chromosome"/>
</dbReference>
<dbReference type="EMBL" id="AP027370">
    <property type="protein sequence ID" value="BDY12097.1"/>
    <property type="molecule type" value="Genomic_DNA"/>
</dbReference>
<evidence type="ECO:0008006" key="7">
    <source>
        <dbReference type="Google" id="ProtNLM"/>
    </source>
</evidence>
<sequence>MATMQEWLERLEKDGDLRVIEEPCDVNLEMAHVAYVEVKKRDSKVLLFKKPVNREKGIEYEMPVVMNMFADFEVTEKIFGRHPDEIAEEIEALMHMKPPQGLMEKLSLVPKLFALKNVFPKRQKQKGLCQQIIKTASQVDLDELPILKTWSEDGGPFITMGQVYTRSIDGKMQNLGMYRLQQYDKNRLGMHWQIHKDASHFFDQYRDAGKMMPVSVAIGGDPLYIWCGQAPLPYGIFEMLLYGFVRNEPARLVKSITNDIWIPEDADIVIEGVVDPNKLEIEGPFGDHTGYYTLKEPYPVMEVTAITMKENPVYQATVVGKPPLEDKYMGWGTERIFLPLLKTTAPDLIDYHMPENGVFHNLILAKMETHYKGHAKQFMHAFWGVGQMSFVKHAIFVGKDAPNLTEYEKITEHILNRVDAKNMLITEGIVDALDHSSPETLVGGKLGLDCTGGEVADGVKEPIDDAKLLNAMQTIDKNVRGVKQYFVHTKTPVCVVAYEKERSVQELFDDLKALHTHLKLVVVVDAACNDIDNPYMLVWRVANNIDALRDVRKEPVIMLDATNKNERDGYTREWPGDVFCDPKVLEDLKARGIIDIDDAFVKKFYL</sequence>
<dbReference type="PANTHER" id="PTHR30108:SF17">
    <property type="entry name" value="FERULIC ACID DECARBOXYLASE 1"/>
    <property type="match status" value="1"/>
</dbReference>
<evidence type="ECO:0000259" key="3">
    <source>
        <dbReference type="Pfam" id="PF20695"/>
    </source>
</evidence>
<dbReference type="SUPFAM" id="SSF143968">
    <property type="entry name" value="UbiD C-terminal domain-like"/>
    <property type="match status" value="2"/>
</dbReference>
<dbReference type="PANTHER" id="PTHR30108">
    <property type="entry name" value="3-OCTAPRENYL-4-HYDROXYBENZOATE CARBOXY-LYASE-RELATED"/>
    <property type="match status" value="1"/>
</dbReference>
<proteinExistence type="inferred from homology"/>
<dbReference type="InterPro" id="IPR022390">
    <property type="entry name" value="HBDC"/>
</dbReference>